<keyword evidence="1" id="KW-0472">Membrane</keyword>
<keyword evidence="1" id="KW-0812">Transmembrane</keyword>
<evidence type="ECO:0000313" key="2">
    <source>
        <dbReference type="EMBL" id="OOR90812.1"/>
    </source>
</evidence>
<keyword evidence="1" id="KW-1133">Transmembrane helix</keyword>
<accession>A0A1T0A4T3</accession>
<evidence type="ECO:0000256" key="1">
    <source>
        <dbReference type="SAM" id="Phobius"/>
    </source>
</evidence>
<gene>
    <name evidence="2" type="ORF">B0181_04215</name>
</gene>
<protein>
    <submittedName>
        <fullName evidence="2">Uncharacterized protein</fullName>
    </submittedName>
</protein>
<name>A0A1T0A4T3_9GAMM</name>
<sequence>MCVKCGLFVVKIVCSVVVIDVMVGFWDYWQANLGKLKRSGKITQSLDIYGFFTKIYQRQMRLNAKIE</sequence>
<dbReference type="STRING" id="34060.B0181_04215"/>
<dbReference type="AlphaFoldDB" id="A0A1T0A4T3"/>
<dbReference type="Proteomes" id="UP000190435">
    <property type="component" value="Unassembled WGS sequence"/>
</dbReference>
<proteinExistence type="predicted"/>
<reference evidence="2 3" key="1">
    <citation type="submission" date="2017-02" db="EMBL/GenBank/DDBJ databases">
        <title>Draft genome sequence of Moraxella caviae CCUG 355 type strain.</title>
        <authorList>
            <person name="Engstrom-Jakobsson H."/>
            <person name="Salva-Serra F."/>
            <person name="Thorell K."/>
            <person name="Gonzales-Siles L."/>
            <person name="Karlsson R."/>
            <person name="Boulund F."/>
            <person name="Engstrand L."/>
            <person name="Moore E."/>
        </authorList>
    </citation>
    <scope>NUCLEOTIDE SEQUENCE [LARGE SCALE GENOMIC DNA]</scope>
    <source>
        <strain evidence="2 3">CCUG 355</strain>
    </source>
</reference>
<keyword evidence="3" id="KW-1185">Reference proteome</keyword>
<comment type="caution">
    <text evidence="2">The sequence shown here is derived from an EMBL/GenBank/DDBJ whole genome shotgun (WGS) entry which is preliminary data.</text>
</comment>
<dbReference type="EMBL" id="MUXU01000027">
    <property type="protein sequence ID" value="OOR90812.1"/>
    <property type="molecule type" value="Genomic_DNA"/>
</dbReference>
<feature type="transmembrane region" description="Helical" evidence="1">
    <location>
        <begin position="6"/>
        <end position="29"/>
    </location>
</feature>
<evidence type="ECO:0000313" key="3">
    <source>
        <dbReference type="Proteomes" id="UP000190435"/>
    </source>
</evidence>
<organism evidence="2 3">
    <name type="scientific">Moraxella caviae</name>
    <dbReference type="NCBI Taxonomy" id="34060"/>
    <lineage>
        <taxon>Bacteria</taxon>
        <taxon>Pseudomonadati</taxon>
        <taxon>Pseudomonadota</taxon>
        <taxon>Gammaproteobacteria</taxon>
        <taxon>Moraxellales</taxon>
        <taxon>Moraxellaceae</taxon>
        <taxon>Moraxella</taxon>
    </lineage>
</organism>